<dbReference type="STRING" id="89065.SAMN05216605_102652"/>
<feature type="compositionally biased region" description="Basic residues" evidence="1">
    <location>
        <begin position="1"/>
        <end position="14"/>
    </location>
</feature>
<feature type="compositionally biased region" description="Basic and acidic residues" evidence="1">
    <location>
        <begin position="44"/>
        <end position="53"/>
    </location>
</feature>
<sequence length="63" mass="6896">MGQWRKCQRTHRIRPNAARTNPVPTHTVSDALSSDATIPVGDVRGYEGSERGPHQAGSHQYGV</sequence>
<protein>
    <submittedName>
        <fullName evidence="2">Uncharacterized protein</fullName>
    </submittedName>
</protein>
<proteinExistence type="predicted"/>
<dbReference type="Proteomes" id="UP000182894">
    <property type="component" value="Unassembled WGS sequence"/>
</dbReference>
<accession>A0A1G7VW85</accession>
<organism evidence="2 3">
    <name type="scientific">Pseudomonas abietaniphila</name>
    <dbReference type="NCBI Taxonomy" id="89065"/>
    <lineage>
        <taxon>Bacteria</taxon>
        <taxon>Pseudomonadati</taxon>
        <taxon>Pseudomonadota</taxon>
        <taxon>Gammaproteobacteria</taxon>
        <taxon>Pseudomonadales</taxon>
        <taxon>Pseudomonadaceae</taxon>
        <taxon>Pseudomonas</taxon>
    </lineage>
</organism>
<evidence type="ECO:0000256" key="1">
    <source>
        <dbReference type="SAM" id="MobiDB-lite"/>
    </source>
</evidence>
<feature type="region of interest" description="Disordered" evidence="1">
    <location>
        <begin position="1"/>
        <end position="63"/>
    </location>
</feature>
<evidence type="ECO:0000313" key="2">
    <source>
        <dbReference type="EMBL" id="SDG63808.1"/>
    </source>
</evidence>
<keyword evidence="3" id="KW-1185">Reference proteome</keyword>
<feature type="compositionally biased region" description="Polar residues" evidence="1">
    <location>
        <begin position="18"/>
        <end position="36"/>
    </location>
</feature>
<dbReference type="EMBL" id="FNCO01000002">
    <property type="protein sequence ID" value="SDG63808.1"/>
    <property type="molecule type" value="Genomic_DNA"/>
</dbReference>
<dbReference type="AlphaFoldDB" id="A0A1G7VW85"/>
<gene>
    <name evidence="2" type="ORF">SAMN05216605_102652</name>
</gene>
<evidence type="ECO:0000313" key="3">
    <source>
        <dbReference type="Proteomes" id="UP000182894"/>
    </source>
</evidence>
<reference evidence="3" key="1">
    <citation type="submission" date="2016-10" db="EMBL/GenBank/DDBJ databases">
        <authorList>
            <person name="Varghese N."/>
            <person name="Submissions S."/>
        </authorList>
    </citation>
    <scope>NUCLEOTIDE SEQUENCE [LARGE SCALE GENOMIC DNA]</scope>
    <source>
        <strain evidence="3">ATCC 700689</strain>
    </source>
</reference>
<name>A0A1G7VW85_9PSED</name>